<comment type="caution">
    <text evidence="3">The sequence shown here is derived from an EMBL/GenBank/DDBJ whole genome shotgun (WGS) entry which is preliminary data.</text>
</comment>
<sequence length="412" mass="44380">MNGGPESAAAVYAAALREVLRPYRAGGGTQAALASSCYVSRAAMSRYLSGERLAERSFVTRLREALADHGHPLTDAEYERLIELCGDAHRASGSPSVQLAQLREELAELKQAQDLGGERLAEVEEQAAGLFRELFQAREQAQAAEGRESELTDLVARQRDQLHHAQEYTRQLEAELTEQTEQAALLLQEVSVLRAQNAKLLDGTAPPVSFMDNSVDATLARRAARLRERATTEALAGPGDGALTPAKPFRPSAEFLHKKRHPPGVPKPDEPTAPPAQDTAAPGVPKPDEPTAPPAQDTAAWVIGRYVVLVAVPLAWIFIMMGVLGVAAAAGVANPGPHLFALIWAVPLCFLGMFLVVIIDYIPTPRATDRTISVYVVGCIPAMVSGAVVPFFWDPAFLFWPSHRIAQALGLL</sequence>
<gene>
    <name evidence="3" type="ORF">ACFQ2K_05535</name>
</gene>
<dbReference type="EMBL" id="JBHTGL010000005">
    <property type="protein sequence ID" value="MFD0622369.1"/>
    <property type="molecule type" value="Genomic_DNA"/>
</dbReference>
<dbReference type="Proteomes" id="UP001596915">
    <property type="component" value="Unassembled WGS sequence"/>
</dbReference>
<organism evidence="3 4">
    <name type="scientific">Streptomyces sanglieri</name>
    <dbReference type="NCBI Taxonomy" id="193460"/>
    <lineage>
        <taxon>Bacteria</taxon>
        <taxon>Bacillati</taxon>
        <taxon>Actinomycetota</taxon>
        <taxon>Actinomycetes</taxon>
        <taxon>Kitasatosporales</taxon>
        <taxon>Streptomycetaceae</taxon>
        <taxon>Streptomyces</taxon>
    </lineage>
</organism>
<keyword evidence="4" id="KW-1185">Reference proteome</keyword>
<protein>
    <submittedName>
        <fullName evidence="3">Uncharacterized protein</fullName>
    </submittedName>
</protein>
<keyword evidence="2" id="KW-0472">Membrane</keyword>
<proteinExistence type="predicted"/>
<keyword evidence="2" id="KW-1133">Transmembrane helix</keyword>
<feature type="transmembrane region" description="Helical" evidence="2">
    <location>
        <begin position="374"/>
        <end position="393"/>
    </location>
</feature>
<feature type="compositionally biased region" description="Pro residues" evidence="1">
    <location>
        <begin position="263"/>
        <end position="274"/>
    </location>
</feature>
<name>A0ABW2WRC3_9ACTN</name>
<feature type="region of interest" description="Disordered" evidence="1">
    <location>
        <begin position="229"/>
        <end position="248"/>
    </location>
</feature>
<feature type="region of interest" description="Disordered" evidence="1">
    <location>
        <begin position="256"/>
        <end position="295"/>
    </location>
</feature>
<feature type="transmembrane region" description="Helical" evidence="2">
    <location>
        <begin position="306"/>
        <end position="333"/>
    </location>
</feature>
<reference evidence="4" key="1">
    <citation type="journal article" date="2019" name="Int. J. Syst. Evol. Microbiol.">
        <title>The Global Catalogue of Microorganisms (GCM) 10K type strain sequencing project: providing services to taxonomists for standard genome sequencing and annotation.</title>
        <authorList>
            <consortium name="The Broad Institute Genomics Platform"/>
            <consortium name="The Broad Institute Genome Sequencing Center for Infectious Disease"/>
            <person name="Wu L."/>
            <person name="Ma J."/>
        </authorList>
    </citation>
    <scope>NUCLEOTIDE SEQUENCE [LARGE SCALE GENOMIC DNA]</scope>
    <source>
        <strain evidence="4">JCM 12607</strain>
    </source>
</reference>
<evidence type="ECO:0000313" key="3">
    <source>
        <dbReference type="EMBL" id="MFD0622369.1"/>
    </source>
</evidence>
<evidence type="ECO:0000313" key="4">
    <source>
        <dbReference type="Proteomes" id="UP001596915"/>
    </source>
</evidence>
<accession>A0ABW2WRC3</accession>
<feature type="transmembrane region" description="Helical" evidence="2">
    <location>
        <begin position="339"/>
        <end position="362"/>
    </location>
</feature>
<evidence type="ECO:0000256" key="1">
    <source>
        <dbReference type="SAM" id="MobiDB-lite"/>
    </source>
</evidence>
<keyword evidence="2" id="KW-0812">Transmembrane</keyword>
<evidence type="ECO:0000256" key="2">
    <source>
        <dbReference type="SAM" id="Phobius"/>
    </source>
</evidence>